<dbReference type="GO" id="GO:0032543">
    <property type="term" value="P:mitochondrial translation"/>
    <property type="evidence" value="ECO:0007669"/>
    <property type="project" value="InterPro"/>
</dbReference>
<protein>
    <submittedName>
        <fullName evidence="1">Uncharacterized protein</fullName>
    </submittedName>
</protein>
<comment type="caution">
    <text evidence="1">The sequence shown here is derived from an EMBL/GenBank/DDBJ whole genome shotgun (WGS) entry which is preliminary data.</text>
</comment>
<keyword evidence="2" id="KW-1185">Reference proteome</keyword>
<organism evidence="1 2">
    <name type="scientific">Aromia moschata</name>
    <dbReference type="NCBI Taxonomy" id="1265417"/>
    <lineage>
        <taxon>Eukaryota</taxon>
        <taxon>Metazoa</taxon>
        <taxon>Ecdysozoa</taxon>
        <taxon>Arthropoda</taxon>
        <taxon>Hexapoda</taxon>
        <taxon>Insecta</taxon>
        <taxon>Pterygota</taxon>
        <taxon>Neoptera</taxon>
        <taxon>Endopterygota</taxon>
        <taxon>Coleoptera</taxon>
        <taxon>Polyphaga</taxon>
        <taxon>Cucujiformia</taxon>
        <taxon>Chrysomeloidea</taxon>
        <taxon>Cerambycidae</taxon>
        <taxon>Cerambycinae</taxon>
        <taxon>Callichromatini</taxon>
        <taxon>Aromia</taxon>
    </lineage>
</organism>
<dbReference type="GO" id="GO:0005762">
    <property type="term" value="C:mitochondrial large ribosomal subunit"/>
    <property type="evidence" value="ECO:0007669"/>
    <property type="project" value="InterPro"/>
</dbReference>
<name>A0AAV8XXP6_9CUCU</name>
<gene>
    <name evidence="1" type="ORF">NQ318_005229</name>
</gene>
<dbReference type="Proteomes" id="UP001162162">
    <property type="component" value="Unassembled WGS sequence"/>
</dbReference>
<dbReference type="EMBL" id="JAPWTK010000322">
    <property type="protein sequence ID" value="KAJ8942525.1"/>
    <property type="molecule type" value="Genomic_DNA"/>
</dbReference>
<reference evidence="1" key="1">
    <citation type="journal article" date="2023" name="Insect Mol. Biol.">
        <title>Genome sequencing provides insights into the evolution of gene families encoding plant cell wall-degrading enzymes in longhorned beetles.</title>
        <authorList>
            <person name="Shin N.R."/>
            <person name="Okamura Y."/>
            <person name="Kirsch R."/>
            <person name="Pauchet Y."/>
        </authorList>
    </citation>
    <scope>NUCLEOTIDE SEQUENCE</scope>
    <source>
        <strain evidence="1">AMC_N1</strain>
    </source>
</reference>
<accession>A0AAV8XXP6</accession>
<dbReference type="Pfam" id="PF18699">
    <property type="entry name" value="MRPL52"/>
    <property type="match status" value="1"/>
</dbReference>
<sequence>MLRQRIYCLLKSDIPIQLSCNRHFGMNYTLLVNQKWRQERKLPANPNANGVLTDSPDYILFWTAD</sequence>
<proteinExistence type="predicted"/>
<evidence type="ECO:0000313" key="2">
    <source>
        <dbReference type="Proteomes" id="UP001162162"/>
    </source>
</evidence>
<dbReference type="InterPro" id="IPR034596">
    <property type="entry name" value="Ribosomal_mL52"/>
</dbReference>
<dbReference type="GO" id="GO:0003735">
    <property type="term" value="F:structural constituent of ribosome"/>
    <property type="evidence" value="ECO:0007669"/>
    <property type="project" value="InterPro"/>
</dbReference>
<dbReference type="AlphaFoldDB" id="A0AAV8XXP6"/>
<evidence type="ECO:0000313" key="1">
    <source>
        <dbReference type="EMBL" id="KAJ8942525.1"/>
    </source>
</evidence>